<reference evidence="5 6" key="1">
    <citation type="submission" date="2017-06" db="EMBL/GenBank/DDBJ databases">
        <authorList>
            <person name="Kim H.J."/>
            <person name="Triplett B.A."/>
        </authorList>
    </citation>
    <scope>NUCLEOTIDE SEQUENCE [LARGE SCALE GENOMIC DNA]</scope>
    <source>
        <strain evidence="5 6">CGMCC 4.5593</strain>
    </source>
</reference>
<evidence type="ECO:0000313" key="5">
    <source>
        <dbReference type="EMBL" id="SNT65549.1"/>
    </source>
</evidence>
<dbReference type="AlphaFoldDB" id="A0A239PGQ4"/>
<dbReference type="PROSITE" id="PS00012">
    <property type="entry name" value="PHOSPHOPANTETHEINE"/>
    <property type="match status" value="1"/>
</dbReference>
<dbReference type="SMART" id="SM00823">
    <property type="entry name" value="PKS_PP"/>
    <property type="match status" value="1"/>
</dbReference>
<dbReference type="EMBL" id="FZPH01000023">
    <property type="protein sequence ID" value="SNT65549.1"/>
    <property type="molecule type" value="Genomic_DNA"/>
</dbReference>
<keyword evidence="2" id="KW-0597">Phosphoprotein</keyword>
<keyword evidence="6" id="KW-1185">Reference proteome</keyword>
<dbReference type="InterPro" id="IPR020806">
    <property type="entry name" value="PKS_PP-bd"/>
</dbReference>
<dbReference type="InterPro" id="IPR036736">
    <property type="entry name" value="ACP-like_sf"/>
</dbReference>
<sequence length="109" mass="11032">MTTGNGSNAPAPADDGRPPLDEASAPALVLDRIQATLDNPRVGLNDDFFDAGGDSILAVQVIQDLQKRTGIHIPLAYFFSGPTAGELGEALLELAEEGSGGAVTGDGAA</sequence>
<gene>
    <name evidence="5" type="ORF">SAMN05421812_123102</name>
</gene>
<dbReference type="PROSITE" id="PS50075">
    <property type="entry name" value="CARRIER"/>
    <property type="match status" value="1"/>
</dbReference>
<evidence type="ECO:0000256" key="2">
    <source>
        <dbReference type="ARBA" id="ARBA00022553"/>
    </source>
</evidence>
<accession>A0A239PGQ4</accession>
<dbReference type="InterPro" id="IPR009081">
    <property type="entry name" value="PP-bd_ACP"/>
</dbReference>
<dbReference type="RefSeq" id="WP_089255229.1">
    <property type="nucleotide sequence ID" value="NZ_FZPH01000023.1"/>
</dbReference>
<evidence type="ECO:0000256" key="1">
    <source>
        <dbReference type="ARBA" id="ARBA00022450"/>
    </source>
</evidence>
<evidence type="ECO:0000313" key="6">
    <source>
        <dbReference type="Proteomes" id="UP000198362"/>
    </source>
</evidence>
<keyword evidence="1" id="KW-0596">Phosphopantetheine</keyword>
<evidence type="ECO:0000256" key="3">
    <source>
        <dbReference type="SAM" id="MobiDB-lite"/>
    </source>
</evidence>
<name>A0A239PGQ4_9ACTN</name>
<dbReference type="GO" id="GO:0031177">
    <property type="term" value="F:phosphopantetheine binding"/>
    <property type="evidence" value="ECO:0007669"/>
    <property type="project" value="InterPro"/>
</dbReference>
<proteinExistence type="predicted"/>
<feature type="domain" description="Carrier" evidence="4">
    <location>
        <begin position="20"/>
        <end position="95"/>
    </location>
</feature>
<dbReference type="InterPro" id="IPR006162">
    <property type="entry name" value="Ppantetheine_attach_site"/>
</dbReference>
<organism evidence="5 6">
    <name type="scientific">Asanoa hainanensis</name>
    <dbReference type="NCBI Taxonomy" id="560556"/>
    <lineage>
        <taxon>Bacteria</taxon>
        <taxon>Bacillati</taxon>
        <taxon>Actinomycetota</taxon>
        <taxon>Actinomycetes</taxon>
        <taxon>Micromonosporales</taxon>
        <taxon>Micromonosporaceae</taxon>
        <taxon>Asanoa</taxon>
    </lineage>
</organism>
<feature type="region of interest" description="Disordered" evidence="3">
    <location>
        <begin position="1"/>
        <end position="25"/>
    </location>
</feature>
<dbReference type="OrthoDB" id="518159at2"/>
<dbReference type="Gene3D" id="1.10.1200.10">
    <property type="entry name" value="ACP-like"/>
    <property type="match status" value="1"/>
</dbReference>
<dbReference type="Pfam" id="PF00550">
    <property type="entry name" value="PP-binding"/>
    <property type="match status" value="1"/>
</dbReference>
<protein>
    <submittedName>
        <fullName evidence="5">Acyl carrier protein</fullName>
    </submittedName>
</protein>
<dbReference type="Proteomes" id="UP000198362">
    <property type="component" value="Unassembled WGS sequence"/>
</dbReference>
<evidence type="ECO:0000259" key="4">
    <source>
        <dbReference type="PROSITE" id="PS50075"/>
    </source>
</evidence>
<dbReference type="SUPFAM" id="SSF47336">
    <property type="entry name" value="ACP-like"/>
    <property type="match status" value="1"/>
</dbReference>